<evidence type="ECO:0000313" key="1">
    <source>
        <dbReference type="EMBL" id="MDU0354810.1"/>
    </source>
</evidence>
<dbReference type="EMBL" id="JAWDIO010000002">
    <property type="protein sequence ID" value="MDU0354810.1"/>
    <property type="molecule type" value="Genomic_DNA"/>
</dbReference>
<comment type="caution">
    <text evidence="1">The sequence shown here is derived from an EMBL/GenBank/DDBJ whole genome shotgun (WGS) entry which is preliminary data.</text>
</comment>
<keyword evidence="2" id="KW-1185">Reference proteome</keyword>
<proteinExistence type="predicted"/>
<accession>A0ABU3SXR5</accession>
<dbReference type="RefSeq" id="WP_316026385.1">
    <property type="nucleotide sequence ID" value="NZ_JAWDIO010000002.1"/>
</dbReference>
<gene>
    <name evidence="1" type="ORF">RS130_13575</name>
</gene>
<evidence type="ECO:0000313" key="2">
    <source>
        <dbReference type="Proteomes" id="UP001247805"/>
    </source>
</evidence>
<name>A0ABU3SXR5_9ALTE</name>
<reference evidence="1 2" key="1">
    <citation type="submission" date="2023-10" db="EMBL/GenBank/DDBJ databases">
        <title>Glaciecola aquimarina strain GGW-M5 nov., isolated from a coastal seawater.</title>
        <authorList>
            <person name="Bayburt H."/>
            <person name="Kim J.M."/>
            <person name="Choi B.J."/>
            <person name="Jeon C.O."/>
        </authorList>
    </citation>
    <scope>NUCLEOTIDE SEQUENCE [LARGE SCALE GENOMIC DNA]</scope>
    <source>
        <strain evidence="1 2">KCTC 32108</strain>
    </source>
</reference>
<organism evidence="1 2">
    <name type="scientific">Paraglaciecola aquimarina</name>
    <dbReference type="NCBI Taxonomy" id="1235557"/>
    <lineage>
        <taxon>Bacteria</taxon>
        <taxon>Pseudomonadati</taxon>
        <taxon>Pseudomonadota</taxon>
        <taxon>Gammaproteobacteria</taxon>
        <taxon>Alteromonadales</taxon>
        <taxon>Alteromonadaceae</taxon>
        <taxon>Paraglaciecola</taxon>
    </lineage>
</organism>
<dbReference type="Proteomes" id="UP001247805">
    <property type="component" value="Unassembled WGS sequence"/>
</dbReference>
<sequence>MNEKSDILGERVLGHPHVDEQPFTRSLKNVVIPMSSQTVFIEARDSKHGWAENRLEVNLDKAIAGLLVIKPE</sequence>
<protein>
    <submittedName>
        <fullName evidence="1">Uncharacterized protein</fullName>
    </submittedName>
</protein>